<dbReference type="PANTHER" id="PTHR30327:SF1">
    <property type="entry name" value="UPF0301 PROTEIN YQGE"/>
    <property type="match status" value="1"/>
</dbReference>
<dbReference type="GO" id="GO:0005829">
    <property type="term" value="C:cytosol"/>
    <property type="evidence" value="ECO:0007669"/>
    <property type="project" value="TreeGrafter"/>
</dbReference>
<sequence>MMNLANHFLVAMPGMQDPYFQRSVIYVCEHNEEGAMGIMINTPIDVTVANMLKQVQVELPIASQTTYSKSLDQAVLNGGPVSEDRGFILHNPKDKYQSSIQITDKVSVTTSKDILAVLGTDAQPDNYLVALGYSGWSAGQLESELAENSWLTIEADPSIIFNTPVEERWSTAIAMLGIDIAQLSTQVGHA</sequence>
<dbReference type="EMBL" id="OANU01000002">
    <property type="protein sequence ID" value="SNX45374.1"/>
    <property type="molecule type" value="Genomic_DNA"/>
</dbReference>
<accession>A0A240E9J4</accession>
<evidence type="ECO:0000313" key="3">
    <source>
        <dbReference type="EMBL" id="SNX45374.1"/>
    </source>
</evidence>
<dbReference type="PANTHER" id="PTHR30327">
    <property type="entry name" value="UNCHARACTERIZED PROTEIN YQGE"/>
    <property type="match status" value="1"/>
</dbReference>
<reference evidence="4" key="1">
    <citation type="submission" date="2016-06" db="EMBL/GenBank/DDBJ databases">
        <authorList>
            <person name="Rodrigo-Torres L."/>
            <person name="Arahal R.D."/>
            <person name="Lucena T."/>
        </authorList>
    </citation>
    <scope>NUCLEOTIDE SEQUENCE [LARGE SCALE GENOMIC DNA]</scope>
    <source>
        <strain evidence="4">CECT8203</strain>
    </source>
</reference>
<comment type="similarity">
    <text evidence="1 2">Belongs to the UPF0301 (AlgH) family.</text>
</comment>
<evidence type="ECO:0000313" key="4">
    <source>
        <dbReference type="Proteomes" id="UP000219336"/>
    </source>
</evidence>
<protein>
    <recommendedName>
        <fullName evidence="2">UPF0301 protein VTH8203_00370</fullName>
    </recommendedName>
</protein>
<proteinExistence type="inferred from homology"/>
<keyword evidence="4" id="KW-1185">Reference proteome</keyword>
<dbReference type="HAMAP" id="MF_00758">
    <property type="entry name" value="UPF0301"/>
    <property type="match status" value="1"/>
</dbReference>
<dbReference type="Pfam" id="PF02622">
    <property type="entry name" value="DUF179"/>
    <property type="match status" value="1"/>
</dbReference>
<dbReference type="NCBIfam" id="NF001266">
    <property type="entry name" value="PRK00228.1-1"/>
    <property type="match status" value="1"/>
</dbReference>
<gene>
    <name evidence="3" type="ORF">VTH8203_00370</name>
</gene>
<dbReference type="AlphaFoldDB" id="A0A240E9J4"/>
<name>A0A240E9J4_9VIBR</name>
<evidence type="ECO:0000256" key="1">
    <source>
        <dbReference type="ARBA" id="ARBA00009600"/>
    </source>
</evidence>
<dbReference type="Proteomes" id="UP000219336">
    <property type="component" value="Unassembled WGS sequence"/>
</dbReference>
<dbReference type="Gene3D" id="3.40.1740.10">
    <property type="entry name" value="VC0467-like"/>
    <property type="match status" value="1"/>
</dbReference>
<dbReference type="InterPro" id="IPR003774">
    <property type="entry name" value="AlgH-like"/>
</dbReference>
<evidence type="ECO:0000256" key="2">
    <source>
        <dbReference type="HAMAP-Rule" id="MF_00758"/>
    </source>
</evidence>
<organism evidence="3 4">
    <name type="scientific">Vibrio thalassae</name>
    <dbReference type="NCBI Taxonomy" id="1243014"/>
    <lineage>
        <taxon>Bacteria</taxon>
        <taxon>Pseudomonadati</taxon>
        <taxon>Pseudomonadota</taxon>
        <taxon>Gammaproteobacteria</taxon>
        <taxon>Vibrionales</taxon>
        <taxon>Vibrionaceae</taxon>
        <taxon>Vibrio</taxon>
    </lineage>
</organism>
<dbReference type="SUPFAM" id="SSF143456">
    <property type="entry name" value="VC0467-like"/>
    <property type="match status" value="1"/>
</dbReference>